<reference evidence="4" key="1">
    <citation type="journal article" date="2014" name="Int. J. Syst. Evol. Microbiol.">
        <title>Complete genome sequence of Corynebacterium casei LMG S-19264T (=DSM 44701T), isolated from a smear-ripened cheese.</title>
        <authorList>
            <consortium name="US DOE Joint Genome Institute (JGI-PGF)"/>
            <person name="Walter F."/>
            <person name="Albersmeier A."/>
            <person name="Kalinowski J."/>
            <person name="Ruckert C."/>
        </authorList>
    </citation>
    <scope>NUCLEOTIDE SEQUENCE</scope>
    <source>
        <strain evidence="4">NBRC 112290</strain>
    </source>
</reference>
<dbReference type="GO" id="GO:0003700">
    <property type="term" value="F:DNA-binding transcription factor activity"/>
    <property type="evidence" value="ECO:0007669"/>
    <property type="project" value="InterPro"/>
</dbReference>
<dbReference type="InterPro" id="IPR000835">
    <property type="entry name" value="HTH_MarR-typ"/>
</dbReference>
<dbReference type="AlphaFoldDB" id="A0AA37XFF0"/>
<evidence type="ECO:0000256" key="2">
    <source>
        <dbReference type="SAM" id="MobiDB-lite"/>
    </source>
</evidence>
<dbReference type="Pfam" id="PF12802">
    <property type="entry name" value="MarR_2"/>
    <property type="match status" value="1"/>
</dbReference>
<accession>A0AA37XFF0</accession>
<evidence type="ECO:0000313" key="5">
    <source>
        <dbReference type="Proteomes" id="UP001157161"/>
    </source>
</evidence>
<evidence type="ECO:0000256" key="1">
    <source>
        <dbReference type="ARBA" id="ARBA00006479"/>
    </source>
</evidence>
<dbReference type="PANTHER" id="PTHR18964">
    <property type="entry name" value="ROK (REPRESSOR, ORF, KINASE) FAMILY"/>
    <property type="match status" value="1"/>
</dbReference>
<comment type="similarity">
    <text evidence="1">Belongs to the ROK (NagC/XylR) family.</text>
</comment>
<dbReference type="EMBL" id="BSUM01000001">
    <property type="protein sequence ID" value="GMA32190.1"/>
    <property type="molecule type" value="Genomic_DNA"/>
</dbReference>
<organism evidence="4 5">
    <name type="scientific">Litorihabitans aurantiacus</name>
    <dbReference type="NCBI Taxonomy" id="1930061"/>
    <lineage>
        <taxon>Bacteria</taxon>
        <taxon>Bacillati</taxon>
        <taxon>Actinomycetota</taxon>
        <taxon>Actinomycetes</taxon>
        <taxon>Micrococcales</taxon>
        <taxon>Beutenbergiaceae</taxon>
        <taxon>Litorihabitans</taxon>
    </lineage>
</organism>
<dbReference type="InterPro" id="IPR036390">
    <property type="entry name" value="WH_DNA-bd_sf"/>
</dbReference>
<evidence type="ECO:0000259" key="3">
    <source>
        <dbReference type="Pfam" id="PF12802"/>
    </source>
</evidence>
<feature type="region of interest" description="Disordered" evidence="2">
    <location>
        <begin position="1"/>
        <end position="21"/>
    </location>
</feature>
<dbReference type="Pfam" id="PF00480">
    <property type="entry name" value="ROK"/>
    <property type="match status" value="1"/>
</dbReference>
<dbReference type="Proteomes" id="UP001157161">
    <property type="component" value="Unassembled WGS sequence"/>
</dbReference>
<proteinExistence type="inferred from homology"/>
<dbReference type="CDD" id="cd00090">
    <property type="entry name" value="HTH_ARSR"/>
    <property type="match status" value="1"/>
</dbReference>
<comment type="caution">
    <text evidence="4">The sequence shown here is derived from an EMBL/GenBank/DDBJ whole genome shotgun (WGS) entry which is preliminary data.</text>
</comment>
<evidence type="ECO:0000313" key="4">
    <source>
        <dbReference type="EMBL" id="GMA32190.1"/>
    </source>
</evidence>
<sequence length="398" mass="40681">MQVPGYSARVPGRGAATGSQTSLREANAARILRTVAQFGGITQVELAGATGLSPATVSTIVKQLLAAGSVETRTTTRSGRRASLVTLARRTGLAVGLQVGLRSLRVVVADVGYDVLAETVLPLPHEHRADTTLDRAALLAGELLEEMGASLEEVVGVGLALPAPVDPRTDRIAARGVLRGWEDVEVADVLQRRLDKPVAVDNDANLGALGELRFGAARGLRDVVYVRASYGVGAGIVLGGVLHRGHGGTAGEIGHTLVDPTGPICQCGSRGCLNTVVGADALIGTLRVSHGPLALRDLIRFADDGDPGCRQVLADAGATIGAVVSGVAMTANPEMVVLGGELAATGDLLAVGVRDALARRVMLASEDPVPVVVGELGVRAEVLGAVAHALDQQGVMAP</sequence>
<dbReference type="InterPro" id="IPR000600">
    <property type="entry name" value="ROK"/>
</dbReference>
<name>A0AA37XFF0_9MICO</name>
<reference evidence="4" key="2">
    <citation type="submission" date="2023-02" db="EMBL/GenBank/DDBJ databases">
        <authorList>
            <person name="Sun Q."/>
            <person name="Mori K."/>
        </authorList>
    </citation>
    <scope>NUCLEOTIDE SEQUENCE</scope>
    <source>
        <strain evidence="4">NBRC 112290</strain>
    </source>
</reference>
<dbReference type="SUPFAM" id="SSF53067">
    <property type="entry name" value="Actin-like ATPase domain"/>
    <property type="match status" value="1"/>
</dbReference>
<keyword evidence="5" id="KW-1185">Reference proteome</keyword>
<feature type="domain" description="HTH marR-type" evidence="3">
    <location>
        <begin position="27"/>
        <end position="81"/>
    </location>
</feature>
<dbReference type="InterPro" id="IPR043129">
    <property type="entry name" value="ATPase_NBD"/>
</dbReference>
<protein>
    <submittedName>
        <fullName evidence="4">NagC family transcriptional regulator</fullName>
    </submittedName>
</protein>
<gene>
    <name evidence="4" type="ORF">GCM10025875_21820</name>
</gene>
<dbReference type="SUPFAM" id="SSF46785">
    <property type="entry name" value="Winged helix' DNA-binding domain"/>
    <property type="match status" value="1"/>
</dbReference>
<dbReference type="InterPro" id="IPR011991">
    <property type="entry name" value="ArsR-like_HTH"/>
</dbReference>
<dbReference type="Gene3D" id="1.10.10.10">
    <property type="entry name" value="Winged helix-like DNA-binding domain superfamily/Winged helix DNA-binding domain"/>
    <property type="match status" value="1"/>
</dbReference>
<dbReference type="PANTHER" id="PTHR18964:SF173">
    <property type="entry name" value="GLUCOKINASE"/>
    <property type="match status" value="1"/>
</dbReference>
<dbReference type="InterPro" id="IPR036388">
    <property type="entry name" value="WH-like_DNA-bd_sf"/>
</dbReference>
<dbReference type="Gene3D" id="3.30.420.40">
    <property type="match status" value="2"/>
</dbReference>